<evidence type="ECO:0000256" key="1">
    <source>
        <dbReference type="SAM" id="SignalP"/>
    </source>
</evidence>
<keyword evidence="1" id="KW-0732">Signal</keyword>
<feature type="signal peptide" evidence="1">
    <location>
        <begin position="1"/>
        <end position="37"/>
    </location>
</feature>
<dbReference type="RefSeq" id="WP_387347081.1">
    <property type="nucleotide sequence ID" value="NZ_JBIAXI010000033.1"/>
</dbReference>
<feature type="chain" id="PRO_5046716336" evidence="1">
    <location>
        <begin position="38"/>
        <end position="328"/>
    </location>
</feature>
<dbReference type="Pfam" id="PF07485">
    <property type="entry name" value="DUF1529"/>
    <property type="match status" value="2"/>
</dbReference>
<dbReference type="Proteomes" id="UP001602119">
    <property type="component" value="Unassembled WGS sequence"/>
</dbReference>
<accession>A0ABW6VGM9</accession>
<keyword evidence="3" id="KW-1185">Reference proteome</keyword>
<protein>
    <submittedName>
        <fullName evidence="2">DUF1259 domain-containing protein</fullName>
    </submittedName>
</protein>
<evidence type="ECO:0000313" key="2">
    <source>
        <dbReference type="EMBL" id="MFF4778520.1"/>
    </source>
</evidence>
<dbReference type="EMBL" id="JBIAXI010000033">
    <property type="protein sequence ID" value="MFF4778520.1"/>
    <property type="molecule type" value="Genomic_DNA"/>
</dbReference>
<dbReference type="InterPro" id="IPR011094">
    <property type="entry name" value="Uncharacterised_LppY/LpqO"/>
</dbReference>
<gene>
    <name evidence="2" type="ORF">ACFY05_37430</name>
</gene>
<reference evidence="2 3" key="1">
    <citation type="submission" date="2024-10" db="EMBL/GenBank/DDBJ databases">
        <title>The Natural Products Discovery Center: Release of the First 8490 Sequenced Strains for Exploring Actinobacteria Biosynthetic Diversity.</title>
        <authorList>
            <person name="Kalkreuter E."/>
            <person name="Kautsar S.A."/>
            <person name="Yang D."/>
            <person name="Bader C.D."/>
            <person name="Teijaro C.N."/>
            <person name="Fluegel L."/>
            <person name="Davis C.M."/>
            <person name="Simpson J.R."/>
            <person name="Lauterbach L."/>
            <person name="Steele A.D."/>
            <person name="Gui C."/>
            <person name="Meng S."/>
            <person name="Li G."/>
            <person name="Viehrig K."/>
            <person name="Ye F."/>
            <person name="Su P."/>
            <person name="Kiefer A.F."/>
            <person name="Nichols A."/>
            <person name="Cepeda A.J."/>
            <person name="Yan W."/>
            <person name="Fan B."/>
            <person name="Jiang Y."/>
            <person name="Adhikari A."/>
            <person name="Zheng C.-J."/>
            <person name="Schuster L."/>
            <person name="Cowan T.M."/>
            <person name="Smanski M.J."/>
            <person name="Chevrette M.G."/>
            <person name="De Carvalho L.P.S."/>
            <person name="Shen B."/>
        </authorList>
    </citation>
    <scope>NUCLEOTIDE SEQUENCE [LARGE SCALE GENOMIC DNA]</scope>
    <source>
        <strain evidence="2 3">NPDC001281</strain>
    </source>
</reference>
<organism evidence="2 3">
    <name type="scientific">Microtetraspora fusca</name>
    <dbReference type="NCBI Taxonomy" id="1997"/>
    <lineage>
        <taxon>Bacteria</taxon>
        <taxon>Bacillati</taxon>
        <taxon>Actinomycetota</taxon>
        <taxon>Actinomycetes</taxon>
        <taxon>Streptosporangiales</taxon>
        <taxon>Streptosporangiaceae</taxon>
        <taxon>Microtetraspora</taxon>
    </lineage>
</organism>
<proteinExistence type="predicted"/>
<comment type="caution">
    <text evidence="2">The sequence shown here is derived from an EMBL/GenBank/DDBJ whole genome shotgun (WGS) entry which is preliminary data.</text>
</comment>
<name>A0ABW6VGM9_MICFU</name>
<evidence type="ECO:0000313" key="3">
    <source>
        <dbReference type="Proteomes" id="UP001602119"/>
    </source>
</evidence>
<sequence>MHTVSFPRVGRIRTTGLVAIAALVTASGGSGMATAYAADGDGPHQDRLLRPVATGEADWKATAQALGRSGKLSTDHTVYRVGFPRADLKVTSKGVPVKAGFALGSYAAFARYGDGQSMMMGDLVVTEDEVGKVTDALQAAGISQTALHKHLPAHEPPVWWTHIHAMGDPATIARGIRAALDQTATPPASAPSSPPPIDLDTAGIDAALGAKGTNDGGVYKFTFARGEDVSSGDRVTPAGMGVSTGLNFQPTGGGKAAINGDFVMTAPEVQNVIRALRRGDIDIVELHNHTLDDQPRMFYMHFWAVDDAVKLARTLHQAVAASDIKPAA</sequence>